<reference evidence="1" key="1">
    <citation type="journal article" date="2020" name="mSystems">
        <title>Genome- and Community-Level Interaction Insights into Carbon Utilization and Element Cycling Functions of Hydrothermarchaeota in Hydrothermal Sediment.</title>
        <authorList>
            <person name="Zhou Z."/>
            <person name="Liu Y."/>
            <person name="Xu W."/>
            <person name="Pan J."/>
            <person name="Luo Z.H."/>
            <person name="Li M."/>
        </authorList>
    </citation>
    <scope>NUCLEOTIDE SEQUENCE [LARGE SCALE GENOMIC DNA]</scope>
    <source>
        <strain evidence="1">SpSt-754</strain>
    </source>
</reference>
<dbReference type="PROSITE" id="PS51257">
    <property type="entry name" value="PROKAR_LIPOPROTEIN"/>
    <property type="match status" value="1"/>
</dbReference>
<accession>A0A7V3KNL6</accession>
<protein>
    <submittedName>
        <fullName evidence="1">Uncharacterized protein</fullName>
    </submittedName>
</protein>
<sequence>MSSEIKAGKGLNALVATSLFLTGCRGLVGKQEKTNVSTKTPVVEAFTPIPRLSETLVSTSNKTEKLVILPDKPYPSIDSNLEPNPVYQEKIVNKLKDATEGDYQYLENLIKEEATRQKVEIGEVAVLNENYAKDESSWTIMVKDEANKRPMLYRLTEGDEKGEIIRSMNPLQYSSLGENGTDYFDIESTPYIEKLLGQPVEYKPVLDSSGWNTWGAYLGNKLVYWFNADKGAWEPALTTLIKYKADKFQDNGDDFVAADYDGSVKWIFNKEKGYWEENKPIEFSSPEGRWGGLNFKLDLSFYGKNVTDALRNNKNINPGESLTSLYLRYLVIAQRKANALNDVTKEQMQEVHDTILDGTFTVALPQLDPKPPERITYGFPLLLQDTGKDNQAEKVKISPDMSISVVKGTRDPAYYGMMPSYGISEMKIGKAYDYRVKDGMLAEVVIYDTNWSSVNSAREKYIDGVDSVLISDALDSVLEPVKLIATASNKSIKISNEYGALFPAIGKLRDAGEEEYLLYYLFLIQSEGEDKCKDTYHPEYPGQALKMFEISCKYIPTLLHLP</sequence>
<dbReference type="AlphaFoldDB" id="A0A7V3KNL6"/>
<evidence type="ECO:0000313" key="1">
    <source>
        <dbReference type="EMBL" id="HGB36019.1"/>
    </source>
</evidence>
<organism evidence="1">
    <name type="scientific">candidate division WOR-3 bacterium</name>
    <dbReference type="NCBI Taxonomy" id="2052148"/>
    <lineage>
        <taxon>Bacteria</taxon>
        <taxon>Bacteria division WOR-3</taxon>
    </lineage>
</organism>
<comment type="caution">
    <text evidence="1">The sequence shown here is derived from an EMBL/GenBank/DDBJ whole genome shotgun (WGS) entry which is preliminary data.</text>
</comment>
<name>A0A7V3KNL6_UNCW3</name>
<dbReference type="EMBL" id="DTGD01000142">
    <property type="protein sequence ID" value="HGB36019.1"/>
    <property type="molecule type" value="Genomic_DNA"/>
</dbReference>
<proteinExistence type="predicted"/>
<gene>
    <name evidence="1" type="ORF">ENV38_03845</name>
</gene>